<comment type="caution">
    <text evidence="6">The sequence shown here is derived from an EMBL/GenBank/DDBJ whole genome shotgun (WGS) entry which is preliminary data.</text>
</comment>
<evidence type="ECO:0000256" key="5">
    <source>
        <dbReference type="HAMAP-Rule" id="MF_01572"/>
    </source>
</evidence>
<sequence length="186" mass="20183">MKKNNTELLSVRNVVAIGIGTAIFFVLGRFLPIPTGIPNTTINLGYAVLSLIAVIFGPLVGGLVALFGHLFIDFSWGDPWWTWIIADGIFGAILGYSHRLLKIESEPISTKKIIQFNVVQILGNIIAWLIIAPIGDIVIYSQPATKVFLQGVTGTITNALTIGVVGTALLIAYSRTRVHRNSLTKE</sequence>
<dbReference type="RefSeq" id="WP_057799924.1">
    <property type="nucleotide sequence ID" value="NZ_BJZZ01000024.1"/>
</dbReference>
<comment type="subcellular location">
    <subcellularLocation>
        <location evidence="5">Cell membrane</location>
        <topology evidence="5">Multi-pass membrane protein</topology>
    </subcellularLocation>
</comment>
<keyword evidence="4 5" id="KW-0472">Membrane</keyword>
<protein>
    <recommendedName>
        <fullName evidence="5">UPF0397 protein IV88_GL000805</fullName>
    </recommendedName>
</protein>
<dbReference type="InterPro" id="IPR009825">
    <property type="entry name" value="ECF_substrate-spec-like"/>
</dbReference>
<dbReference type="Gene3D" id="1.10.1760.20">
    <property type="match status" value="1"/>
</dbReference>
<evidence type="ECO:0000256" key="3">
    <source>
        <dbReference type="ARBA" id="ARBA00022989"/>
    </source>
</evidence>
<keyword evidence="3 5" id="KW-1133">Transmembrane helix</keyword>
<feature type="transmembrane region" description="Helical" evidence="5">
    <location>
        <begin position="14"/>
        <end position="32"/>
    </location>
</feature>
<evidence type="ECO:0000313" key="7">
    <source>
        <dbReference type="Proteomes" id="UP000051249"/>
    </source>
</evidence>
<dbReference type="Pfam" id="PF07155">
    <property type="entry name" value="ECF-ribofla_trS"/>
    <property type="match status" value="1"/>
</dbReference>
<feature type="transmembrane region" description="Helical" evidence="5">
    <location>
        <begin position="80"/>
        <end position="97"/>
    </location>
</feature>
<reference evidence="6 7" key="1">
    <citation type="journal article" date="2015" name="Genome Announc.">
        <title>Expanding the biotechnology potential of lactobacilli through comparative genomics of 213 strains and associated genera.</title>
        <authorList>
            <person name="Sun Z."/>
            <person name="Harris H.M."/>
            <person name="McCann A."/>
            <person name="Guo C."/>
            <person name="Argimon S."/>
            <person name="Zhang W."/>
            <person name="Yang X."/>
            <person name="Jeffery I.B."/>
            <person name="Cooney J.C."/>
            <person name="Kagawa T.F."/>
            <person name="Liu W."/>
            <person name="Song Y."/>
            <person name="Salvetti E."/>
            <person name="Wrobel A."/>
            <person name="Rasinkangas P."/>
            <person name="Parkhill J."/>
            <person name="Rea M.C."/>
            <person name="O'Sullivan O."/>
            <person name="Ritari J."/>
            <person name="Douillard F.P."/>
            <person name="Paul Ross R."/>
            <person name="Yang R."/>
            <person name="Briner A.E."/>
            <person name="Felis G.E."/>
            <person name="de Vos W.M."/>
            <person name="Barrangou R."/>
            <person name="Klaenhammer T.R."/>
            <person name="Caufield P.W."/>
            <person name="Cui Y."/>
            <person name="Zhang H."/>
            <person name="O'Toole P.W."/>
        </authorList>
    </citation>
    <scope>NUCLEOTIDE SEQUENCE [LARGE SCALE GENOMIC DNA]</scope>
    <source>
        <strain evidence="6 7">DSM 23026</strain>
    </source>
</reference>
<dbReference type="GO" id="GO:0005886">
    <property type="term" value="C:plasma membrane"/>
    <property type="evidence" value="ECO:0007669"/>
    <property type="project" value="UniProtKB-SubCell"/>
</dbReference>
<feature type="transmembrane region" description="Helical" evidence="5">
    <location>
        <begin position="147"/>
        <end position="173"/>
    </location>
</feature>
<dbReference type="NCBIfam" id="NF010182">
    <property type="entry name" value="PRK13661.1"/>
    <property type="match status" value="1"/>
</dbReference>
<gene>
    <name evidence="6" type="ORF">IV88_GL000805</name>
</gene>
<organism evidence="6 7">
    <name type="scientific">Pediococcus argentinicus</name>
    <dbReference type="NCBI Taxonomy" id="480391"/>
    <lineage>
        <taxon>Bacteria</taxon>
        <taxon>Bacillati</taxon>
        <taxon>Bacillota</taxon>
        <taxon>Bacilli</taxon>
        <taxon>Lactobacillales</taxon>
        <taxon>Lactobacillaceae</taxon>
        <taxon>Pediococcus</taxon>
    </lineage>
</organism>
<dbReference type="InterPro" id="IPR022914">
    <property type="entry name" value="UPF0397"/>
</dbReference>
<dbReference type="EMBL" id="JQCQ01000025">
    <property type="protein sequence ID" value="KRO24603.1"/>
    <property type="molecule type" value="Genomic_DNA"/>
</dbReference>
<dbReference type="PATRIC" id="fig|480391.4.peg.816"/>
<evidence type="ECO:0000313" key="6">
    <source>
        <dbReference type="EMBL" id="KRO24603.1"/>
    </source>
</evidence>
<keyword evidence="7" id="KW-1185">Reference proteome</keyword>
<accession>A0A0R2NJ28</accession>
<feature type="transmembrane region" description="Helical" evidence="5">
    <location>
        <begin position="118"/>
        <end position="141"/>
    </location>
</feature>
<keyword evidence="2 5" id="KW-0812">Transmembrane</keyword>
<evidence type="ECO:0000256" key="1">
    <source>
        <dbReference type="ARBA" id="ARBA00022475"/>
    </source>
</evidence>
<keyword evidence="1 5" id="KW-1003">Cell membrane</keyword>
<dbReference type="HAMAP" id="MF_01572">
    <property type="entry name" value="UPF0397"/>
    <property type="match status" value="1"/>
</dbReference>
<comment type="similarity">
    <text evidence="5">Belongs to the UPF0397 family.</text>
</comment>
<dbReference type="OrthoDB" id="4550662at2"/>
<feature type="transmembrane region" description="Helical" evidence="5">
    <location>
        <begin position="44"/>
        <end position="68"/>
    </location>
</feature>
<evidence type="ECO:0000256" key="4">
    <source>
        <dbReference type="ARBA" id="ARBA00023136"/>
    </source>
</evidence>
<proteinExistence type="inferred from homology"/>
<name>A0A0R2NJ28_9LACO</name>
<evidence type="ECO:0000256" key="2">
    <source>
        <dbReference type="ARBA" id="ARBA00022692"/>
    </source>
</evidence>
<dbReference type="PANTHER" id="PTHR37815">
    <property type="entry name" value="UPF0397 PROTEIN BC_2624-RELATED"/>
    <property type="match status" value="1"/>
</dbReference>
<dbReference type="PANTHER" id="PTHR37815:SF3">
    <property type="entry name" value="UPF0397 PROTEIN SPR0429"/>
    <property type="match status" value="1"/>
</dbReference>
<dbReference type="Proteomes" id="UP000051249">
    <property type="component" value="Unassembled WGS sequence"/>
</dbReference>
<dbReference type="AlphaFoldDB" id="A0A0R2NJ28"/>